<accession>A0A8H7V7R3</accession>
<comment type="caution">
    <text evidence="2">The sequence shown here is derived from an EMBL/GenBank/DDBJ whole genome shotgun (WGS) entry which is preliminary data.</text>
</comment>
<gene>
    <name evidence="2" type="ORF">INT46_002497</name>
</gene>
<dbReference type="GO" id="GO:0005829">
    <property type="term" value="C:cytosol"/>
    <property type="evidence" value="ECO:0007669"/>
    <property type="project" value="TreeGrafter"/>
</dbReference>
<proteinExistence type="predicted"/>
<dbReference type="PANTHER" id="PTHR11941">
    <property type="entry name" value="ENOYL-COA HYDRATASE-RELATED"/>
    <property type="match status" value="1"/>
</dbReference>
<reference evidence="2" key="1">
    <citation type="submission" date="2020-12" db="EMBL/GenBank/DDBJ databases">
        <title>Metabolic potential, ecology and presence of endohyphal bacteria is reflected in genomic diversity of Mucoromycotina.</title>
        <authorList>
            <person name="Muszewska A."/>
            <person name="Okrasinska A."/>
            <person name="Steczkiewicz K."/>
            <person name="Drgas O."/>
            <person name="Orlowska M."/>
            <person name="Perlinska-Lenart U."/>
            <person name="Aleksandrzak-Piekarczyk T."/>
            <person name="Szatraj K."/>
            <person name="Zielenkiewicz U."/>
            <person name="Pilsyk S."/>
            <person name="Malc E."/>
            <person name="Mieczkowski P."/>
            <person name="Kruszewska J.S."/>
            <person name="Biernat P."/>
            <person name="Pawlowska J."/>
        </authorList>
    </citation>
    <scope>NUCLEOTIDE SEQUENCE</scope>
    <source>
        <strain evidence="2">CBS 226.32</strain>
    </source>
</reference>
<evidence type="ECO:0000256" key="1">
    <source>
        <dbReference type="ARBA" id="ARBA00023239"/>
    </source>
</evidence>
<dbReference type="CDD" id="cd06558">
    <property type="entry name" value="crotonase-like"/>
    <property type="match status" value="1"/>
</dbReference>
<dbReference type="SUPFAM" id="SSF52096">
    <property type="entry name" value="ClpP/crotonase"/>
    <property type="match status" value="1"/>
</dbReference>
<keyword evidence="3" id="KW-1185">Reference proteome</keyword>
<name>A0A8H7V7R3_9FUNG</name>
<evidence type="ECO:0000313" key="3">
    <source>
        <dbReference type="Proteomes" id="UP000650833"/>
    </source>
</evidence>
<dbReference type="InterPro" id="IPR029045">
    <property type="entry name" value="ClpP/crotonase-like_dom_sf"/>
</dbReference>
<dbReference type="GO" id="GO:0016829">
    <property type="term" value="F:lyase activity"/>
    <property type="evidence" value="ECO:0007669"/>
    <property type="project" value="UniProtKB-KW"/>
</dbReference>
<keyword evidence="1" id="KW-0456">Lyase</keyword>
<organism evidence="2 3">
    <name type="scientific">Mucor plumbeus</name>
    <dbReference type="NCBI Taxonomy" id="97098"/>
    <lineage>
        <taxon>Eukaryota</taxon>
        <taxon>Fungi</taxon>
        <taxon>Fungi incertae sedis</taxon>
        <taxon>Mucoromycota</taxon>
        <taxon>Mucoromycotina</taxon>
        <taxon>Mucoromycetes</taxon>
        <taxon>Mucorales</taxon>
        <taxon>Mucorineae</taxon>
        <taxon>Mucoraceae</taxon>
        <taxon>Mucor</taxon>
    </lineage>
</organism>
<evidence type="ECO:0008006" key="4">
    <source>
        <dbReference type="Google" id="ProtNLM"/>
    </source>
</evidence>
<dbReference type="AlphaFoldDB" id="A0A8H7V7R3"/>
<dbReference type="Gene3D" id="3.90.226.10">
    <property type="entry name" value="2-enoyl-CoA Hydratase, Chain A, domain 1"/>
    <property type="match status" value="1"/>
</dbReference>
<dbReference type="OrthoDB" id="410701at2759"/>
<dbReference type="GO" id="GO:0006635">
    <property type="term" value="P:fatty acid beta-oxidation"/>
    <property type="evidence" value="ECO:0007669"/>
    <property type="project" value="TreeGrafter"/>
</dbReference>
<evidence type="ECO:0000313" key="2">
    <source>
        <dbReference type="EMBL" id="KAG2213276.1"/>
    </source>
</evidence>
<dbReference type="EMBL" id="JAEPRC010000039">
    <property type="protein sequence ID" value="KAG2213276.1"/>
    <property type="molecule type" value="Genomic_DNA"/>
</dbReference>
<dbReference type="InterPro" id="IPR001753">
    <property type="entry name" value="Enoyl-CoA_hydra/iso"/>
</dbReference>
<protein>
    <recommendedName>
        <fullName evidence="4">Enoyl-CoA hydratase</fullName>
    </recommendedName>
</protein>
<dbReference type="Pfam" id="PF00378">
    <property type="entry name" value="ECH_1"/>
    <property type="match status" value="1"/>
</dbReference>
<dbReference type="Proteomes" id="UP000650833">
    <property type="component" value="Unassembled WGS sequence"/>
</dbReference>
<sequence length="169" mass="18259">MNKTIELLANKGQGNIKLDLNYQPGIALLTIDNPKRHNALSGKMMVEFHNAVSELERNVTNDLVALLVMGGGQSSFCAGLDLSFAREHVKSADVSLAMNELMHNTVERISQLPLITMAIVTGGAIGGGSELVTAFDFVCMSQTAFVYFVQTRMGVSSPWGGMRRLVAID</sequence>
<dbReference type="PANTHER" id="PTHR11941:SF27">
    <property type="entry name" value="ETHYLMALONYL-COA DECARBOXYLASE"/>
    <property type="match status" value="1"/>
</dbReference>